<gene>
    <name evidence="1" type="ORF">ACFPIH_03050</name>
</gene>
<comment type="caution">
    <text evidence="1">The sequence shown here is derived from an EMBL/GenBank/DDBJ whole genome shotgun (WGS) entry which is preliminary data.</text>
</comment>
<keyword evidence="2" id="KW-1185">Reference proteome</keyword>
<evidence type="ECO:0000313" key="2">
    <source>
        <dbReference type="Proteomes" id="UP001595839"/>
    </source>
</evidence>
<organism evidence="1 2">
    <name type="scientific">Streptomyces vulcanius</name>
    <dbReference type="NCBI Taxonomy" id="1441876"/>
    <lineage>
        <taxon>Bacteria</taxon>
        <taxon>Bacillati</taxon>
        <taxon>Actinomycetota</taxon>
        <taxon>Actinomycetes</taxon>
        <taxon>Kitasatosporales</taxon>
        <taxon>Streptomycetaceae</taxon>
        <taxon>Streptomyces</taxon>
    </lineage>
</organism>
<reference evidence="2" key="1">
    <citation type="journal article" date="2019" name="Int. J. Syst. Evol. Microbiol.">
        <title>The Global Catalogue of Microorganisms (GCM) 10K type strain sequencing project: providing services to taxonomists for standard genome sequencing and annotation.</title>
        <authorList>
            <consortium name="The Broad Institute Genomics Platform"/>
            <consortium name="The Broad Institute Genome Sequencing Center for Infectious Disease"/>
            <person name="Wu L."/>
            <person name="Ma J."/>
        </authorList>
    </citation>
    <scope>NUCLEOTIDE SEQUENCE [LARGE SCALE GENOMIC DNA]</scope>
    <source>
        <strain evidence="2">CGMCC 4.7177</strain>
    </source>
</reference>
<protein>
    <submittedName>
        <fullName evidence="1">Uncharacterized protein</fullName>
    </submittedName>
</protein>
<name>A0ABV9AF43_9ACTN</name>
<evidence type="ECO:0000313" key="1">
    <source>
        <dbReference type="EMBL" id="MFC4498509.1"/>
    </source>
</evidence>
<proteinExistence type="predicted"/>
<dbReference type="EMBL" id="JBHSFK010000002">
    <property type="protein sequence ID" value="MFC4498509.1"/>
    <property type="molecule type" value="Genomic_DNA"/>
</dbReference>
<sequence>MFSRRTEDQLLNDARRRIAKMTPDAAREYSITVWAYGMRVAENPGQYKEDDLGEWDVALAVLQAVRERIADAA</sequence>
<dbReference type="RefSeq" id="WP_381167902.1">
    <property type="nucleotide sequence ID" value="NZ_JBHSFK010000002.1"/>
</dbReference>
<accession>A0ABV9AF43</accession>
<dbReference type="Proteomes" id="UP001595839">
    <property type="component" value="Unassembled WGS sequence"/>
</dbReference>